<keyword evidence="2" id="KW-0472">Membrane</keyword>
<proteinExistence type="predicted"/>
<gene>
    <name evidence="3" type="ORF">Q8X39_00160</name>
</gene>
<dbReference type="Proteomes" id="UP001235760">
    <property type="component" value="Unassembled WGS sequence"/>
</dbReference>
<feature type="transmembrane region" description="Helical" evidence="2">
    <location>
        <begin position="46"/>
        <end position="65"/>
    </location>
</feature>
<evidence type="ECO:0000313" key="4">
    <source>
        <dbReference type="Proteomes" id="UP001235760"/>
    </source>
</evidence>
<comment type="caution">
    <text evidence="3">The sequence shown here is derived from an EMBL/GenBank/DDBJ whole genome shotgun (WGS) entry which is preliminary data.</text>
</comment>
<evidence type="ECO:0000256" key="2">
    <source>
        <dbReference type="SAM" id="Phobius"/>
    </source>
</evidence>
<feature type="region of interest" description="Disordered" evidence="1">
    <location>
        <begin position="1"/>
        <end position="26"/>
    </location>
</feature>
<dbReference type="RefSeq" id="WP_305747606.1">
    <property type="nucleotide sequence ID" value="NZ_JAUZEE010000001.1"/>
</dbReference>
<protein>
    <submittedName>
        <fullName evidence="3">Uncharacterized protein</fullName>
    </submittedName>
</protein>
<keyword evidence="2" id="KW-1133">Transmembrane helix</keyword>
<keyword evidence="4" id="KW-1185">Reference proteome</keyword>
<reference evidence="3 4" key="1">
    <citation type="submission" date="2023-08" db="EMBL/GenBank/DDBJ databases">
        <authorList>
            <person name="Roldan D.M."/>
            <person name="Menes R.J."/>
        </authorList>
    </citation>
    <scope>NUCLEOTIDE SEQUENCE [LARGE SCALE GENOMIC DNA]</scope>
    <source>
        <strain evidence="3 4">CCM 2812</strain>
    </source>
</reference>
<dbReference type="EMBL" id="JAUZEE010000001">
    <property type="protein sequence ID" value="MDP4299033.1"/>
    <property type="molecule type" value="Genomic_DNA"/>
</dbReference>
<evidence type="ECO:0000256" key="1">
    <source>
        <dbReference type="SAM" id="MobiDB-lite"/>
    </source>
</evidence>
<accession>A0ABT9FXT3</accession>
<name>A0ABT9FXT3_LEPDI</name>
<evidence type="ECO:0000313" key="3">
    <source>
        <dbReference type="EMBL" id="MDP4299033.1"/>
    </source>
</evidence>
<keyword evidence="2" id="KW-0812">Transmembrane</keyword>
<sequence length="124" mass="13110">MNAKLGSDAPDGAADSDFDSSELGVPDAAGPTGAALSGFGRRALAVLWPAFLMAGVLEMLVFAFVDPQALHWLGGAAVDMDRKAVYSIAFFLFWVVLGLSGAITQLLLREPLAEGELATRRRFP</sequence>
<feature type="transmembrane region" description="Helical" evidence="2">
    <location>
        <begin position="85"/>
        <end position="108"/>
    </location>
</feature>
<organism evidence="3 4">
    <name type="scientific">Leptothrix discophora</name>
    <dbReference type="NCBI Taxonomy" id="89"/>
    <lineage>
        <taxon>Bacteria</taxon>
        <taxon>Pseudomonadati</taxon>
        <taxon>Pseudomonadota</taxon>
        <taxon>Betaproteobacteria</taxon>
        <taxon>Burkholderiales</taxon>
        <taxon>Sphaerotilaceae</taxon>
        <taxon>Leptothrix</taxon>
    </lineage>
</organism>